<dbReference type="Pfam" id="PF14255">
    <property type="entry name" value="Zn_ribbon_21"/>
    <property type="match status" value="1"/>
</dbReference>
<proteinExistence type="predicted"/>
<evidence type="ECO:0000313" key="2">
    <source>
        <dbReference type="Proteomes" id="UP000298050"/>
    </source>
</evidence>
<dbReference type="AlphaFoldDB" id="A0A4Z0LUJ5"/>
<dbReference type="InterPro" id="IPR025990">
    <property type="entry name" value="zinc_ribbon_bacterial"/>
</dbReference>
<name>A0A4Z0LUJ5_9GAMM</name>
<protein>
    <submittedName>
        <fullName evidence="1">CPXCG motif-containing cysteine-rich protein</fullName>
    </submittedName>
</protein>
<evidence type="ECO:0000313" key="1">
    <source>
        <dbReference type="EMBL" id="TGD71083.1"/>
    </source>
</evidence>
<dbReference type="EMBL" id="SRLE01000016">
    <property type="protein sequence ID" value="TGD71083.1"/>
    <property type="molecule type" value="Genomic_DNA"/>
</dbReference>
<organism evidence="1 2">
    <name type="scientific">Mangrovimicrobium sediminis</name>
    <dbReference type="NCBI Taxonomy" id="2562682"/>
    <lineage>
        <taxon>Bacteria</taxon>
        <taxon>Pseudomonadati</taxon>
        <taxon>Pseudomonadota</taxon>
        <taxon>Gammaproteobacteria</taxon>
        <taxon>Cellvibrionales</taxon>
        <taxon>Halieaceae</taxon>
        <taxon>Mangrovimicrobium</taxon>
    </lineage>
</organism>
<sequence length="64" mass="7326">MDQLSEIAVYCPYCAERIEVLVDVEEIGQEYIEDCQVCCRPITFRIATDERGDVAVTVHDENET</sequence>
<dbReference type="InterPro" id="IPR017143">
    <property type="entry name" value="UCP037225"/>
</dbReference>
<dbReference type="RefSeq" id="WP_135446406.1">
    <property type="nucleotide sequence ID" value="NZ_SRLE01000016.1"/>
</dbReference>
<reference evidence="1 2" key="1">
    <citation type="submission" date="2019-04" db="EMBL/GenBank/DDBJ databases">
        <title>Taxonomy of novel Haliea sp. from mangrove soil of West Coast of India.</title>
        <authorList>
            <person name="Verma A."/>
            <person name="Kumar P."/>
            <person name="Krishnamurthi S."/>
        </authorList>
    </citation>
    <scope>NUCLEOTIDE SEQUENCE [LARGE SCALE GENOMIC DNA]</scope>
    <source>
        <strain evidence="1 2">SAOS-164</strain>
    </source>
</reference>
<accession>A0A4Z0LUJ5</accession>
<dbReference type="OrthoDB" id="9814566at2"/>
<dbReference type="PIRSF" id="PIRSF037225">
    <property type="entry name" value="UCP037225"/>
    <property type="match status" value="1"/>
</dbReference>
<gene>
    <name evidence="1" type="ORF">E4634_19755</name>
</gene>
<keyword evidence="2" id="KW-1185">Reference proteome</keyword>
<comment type="caution">
    <text evidence="1">The sequence shown here is derived from an EMBL/GenBank/DDBJ whole genome shotgun (WGS) entry which is preliminary data.</text>
</comment>
<dbReference type="Proteomes" id="UP000298050">
    <property type="component" value="Unassembled WGS sequence"/>
</dbReference>